<proteinExistence type="predicted"/>
<gene>
    <name evidence="2" type="ORF">GGI59_001807</name>
</gene>
<dbReference type="AlphaFoldDB" id="A0A7W8ULD8"/>
<feature type="compositionally biased region" description="Basic and acidic residues" evidence="1">
    <location>
        <begin position="1"/>
        <end position="12"/>
    </location>
</feature>
<comment type="caution">
    <text evidence="2">The sequence shown here is derived from an EMBL/GenBank/DDBJ whole genome shotgun (WGS) entry which is preliminary data.</text>
</comment>
<dbReference type="EMBL" id="JACHBC010000003">
    <property type="protein sequence ID" value="MBB5560156.1"/>
    <property type="molecule type" value="Genomic_DNA"/>
</dbReference>
<evidence type="ECO:0000313" key="2">
    <source>
        <dbReference type="EMBL" id="MBB5560156.1"/>
    </source>
</evidence>
<sequence>MPLLLMHDEVGTAKHSQRRRPCQHPPGKPDNVQSRPKPVTRRMIAHVQINEVGHFNQGYTYSGHSVDATAVFLISLSRPVEPSIPESVVVVAALIKIGHVDH</sequence>
<evidence type="ECO:0000313" key="3">
    <source>
        <dbReference type="Proteomes" id="UP000528824"/>
    </source>
</evidence>
<keyword evidence="3" id="KW-1185">Reference proteome</keyword>
<accession>A0A7W8ULD8</accession>
<protein>
    <submittedName>
        <fullName evidence="2">Uncharacterized protein</fullName>
    </submittedName>
</protein>
<organism evidence="2 3">
    <name type="scientific">Rhizobium lentis</name>
    <dbReference type="NCBI Taxonomy" id="1138194"/>
    <lineage>
        <taxon>Bacteria</taxon>
        <taxon>Pseudomonadati</taxon>
        <taxon>Pseudomonadota</taxon>
        <taxon>Alphaproteobacteria</taxon>
        <taxon>Hyphomicrobiales</taxon>
        <taxon>Rhizobiaceae</taxon>
        <taxon>Rhizobium/Agrobacterium group</taxon>
        <taxon>Rhizobium</taxon>
    </lineage>
</organism>
<feature type="region of interest" description="Disordered" evidence="1">
    <location>
        <begin position="1"/>
        <end position="38"/>
    </location>
</feature>
<evidence type="ECO:0000256" key="1">
    <source>
        <dbReference type="SAM" id="MobiDB-lite"/>
    </source>
</evidence>
<reference evidence="2 3" key="1">
    <citation type="submission" date="2020-08" db="EMBL/GenBank/DDBJ databases">
        <title>Genomic Encyclopedia of Type Strains, Phase IV (KMG-V): Genome sequencing to study the core and pangenomes of soil and plant-associated prokaryotes.</title>
        <authorList>
            <person name="Whitman W."/>
        </authorList>
    </citation>
    <scope>NUCLEOTIDE SEQUENCE [LARGE SCALE GENOMIC DNA]</scope>
    <source>
        <strain evidence="2 3">SEMIA 4034</strain>
    </source>
</reference>
<name>A0A7W8ULD8_9HYPH</name>
<dbReference type="Proteomes" id="UP000528824">
    <property type="component" value="Unassembled WGS sequence"/>
</dbReference>